<dbReference type="EMBL" id="FNFO01000012">
    <property type="protein sequence ID" value="SDM34565.1"/>
    <property type="molecule type" value="Genomic_DNA"/>
</dbReference>
<feature type="domain" description="Beta-lactamase-related" evidence="2">
    <location>
        <begin position="43"/>
        <end position="408"/>
    </location>
</feature>
<proteinExistence type="predicted"/>
<dbReference type="STRING" id="1075417.SAMN05421823_112156"/>
<reference evidence="3 4" key="1">
    <citation type="submission" date="2016-10" db="EMBL/GenBank/DDBJ databases">
        <authorList>
            <person name="de Groot N.N."/>
        </authorList>
    </citation>
    <scope>NUCLEOTIDE SEQUENCE [LARGE SCALE GENOMIC DNA]</scope>
    <source>
        <strain evidence="3 4">DSM 25186</strain>
    </source>
</reference>
<evidence type="ECO:0000313" key="4">
    <source>
        <dbReference type="Proteomes" id="UP000198510"/>
    </source>
</evidence>
<dbReference type="Pfam" id="PF00144">
    <property type="entry name" value="Beta-lactamase"/>
    <property type="match status" value="1"/>
</dbReference>
<dbReference type="InterPro" id="IPR001466">
    <property type="entry name" value="Beta-lactam-related"/>
</dbReference>
<protein>
    <submittedName>
        <fullName evidence="3">CubicO group peptidase, beta-lactamase class C family</fullName>
    </submittedName>
</protein>
<organism evidence="3 4">
    <name type="scientific">Catalinimonas alkaloidigena</name>
    <dbReference type="NCBI Taxonomy" id="1075417"/>
    <lineage>
        <taxon>Bacteria</taxon>
        <taxon>Pseudomonadati</taxon>
        <taxon>Bacteroidota</taxon>
        <taxon>Cytophagia</taxon>
        <taxon>Cytophagales</taxon>
        <taxon>Catalimonadaceae</taxon>
        <taxon>Catalinimonas</taxon>
    </lineage>
</organism>
<dbReference type="InterPro" id="IPR012338">
    <property type="entry name" value="Beta-lactam/transpept-like"/>
</dbReference>
<evidence type="ECO:0000313" key="3">
    <source>
        <dbReference type="EMBL" id="SDM34565.1"/>
    </source>
</evidence>
<feature type="signal peptide" evidence="1">
    <location>
        <begin position="1"/>
        <end position="23"/>
    </location>
</feature>
<dbReference type="PANTHER" id="PTHR43283:SF3">
    <property type="entry name" value="BETA-LACTAMASE FAMILY PROTEIN (AFU_ORTHOLOGUE AFUA_5G07500)"/>
    <property type="match status" value="1"/>
</dbReference>
<dbReference type="OrthoDB" id="1522765at2"/>
<dbReference type="InterPro" id="IPR050789">
    <property type="entry name" value="Diverse_Enzym_Activities"/>
</dbReference>
<keyword evidence="4" id="KW-1185">Reference proteome</keyword>
<sequence>MQRFSLPTLFLLLFFVVVSPVQAQFATVKPAAAGFSPERLSRVDALLQDHVDRQQVAGVVTMVLRDGKAVHHKAFGQMDPEMNQAMRTDAIFRIASMSKAVTSIAVMMLYEEGRFQLNDPVYRFIPEFKDVTVAETAAEMPAGMPYYTVPAKRPITIRHLLTHTSGLTYGYGMAEETYREAGLVGWYFADKDETIGEAIRRMATLPLLAQPGDRYQYGYSTDVLGYLVEQVSGMPLDQFFAERIFKPLQMHDTYFYLPAEKANRLAPVYGLTDEGKLVKTEANDTTDYLHGPRKCFSGGAGLLSTASDYGRLLQMLLNGGTLDGVRLLGPKTVELMHQDHLGDKYPAYPGEGFGLGFWVLNDLGKYGELGTEGAYGWGSAYYPIYWIDPKERLIGIIMTQLRPTNGLALNRLFQRSVYQALVK</sequence>
<dbReference type="AlphaFoldDB" id="A0A1G9SIG4"/>
<keyword evidence="1" id="KW-0732">Signal</keyword>
<dbReference type="PANTHER" id="PTHR43283">
    <property type="entry name" value="BETA-LACTAMASE-RELATED"/>
    <property type="match status" value="1"/>
</dbReference>
<accession>A0A1G9SIG4</accession>
<dbReference type="SUPFAM" id="SSF56601">
    <property type="entry name" value="beta-lactamase/transpeptidase-like"/>
    <property type="match status" value="1"/>
</dbReference>
<evidence type="ECO:0000256" key="1">
    <source>
        <dbReference type="SAM" id="SignalP"/>
    </source>
</evidence>
<name>A0A1G9SIG4_9BACT</name>
<dbReference type="Proteomes" id="UP000198510">
    <property type="component" value="Unassembled WGS sequence"/>
</dbReference>
<gene>
    <name evidence="3" type="ORF">SAMN05421823_112156</name>
</gene>
<feature type="chain" id="PRO_5011696018" evidence="1">
    <location>
        <begin position="24"/>
        <end position="423"/>
    </location>
</feature>
<dbReference type="Gene3D" id="3.40.710.10">
    <property type="entry name" value="DD-peptidase/beta-lactamase superfamily"/>
    <property type="match status" value="1"/>
</dbReference>
<dbReference type="RefSeq" id="WP_089687246.1">
    <property type="nucleotide sequence ID" value="NZ_FNFO01000012.1"/>
</dbReference>
<evidence type="ECO:0000259" key="2">
    <source>
        <dbReference type="Pfam" id="PF00144"/>
    </source>
</evidence>